<dbReference type="InterPro" id="IPR011050">
    <property type="entry name" value="Pectin_lyase_fold/virulence"/>
</dbReference>
<organism evidence="3 4">
    <name type="scientific">Methylobacterium radiotolerans</name>
    <dbReference type="NCBI Taxonomy" id="31998"/>
    <lineage>
        <taxon>Bacteria</taxon>
        <taxon>Pseudomonadati</taxon>
        <taxon>Pseudomonadota</taxon>
        <taxon>Alphaproteobacteria</taxon>
        <taxon>Hyphomicrobiales</taxon>
        <taxon>Methylobacteriaceae</taxon>
        <taxon>Methylobacterium</taxon>
    </lineage>
</organism>
<dbReference type="Gene3D" id="2.160.20.10">
    <property type="entry name" value="Single-stranded right-handed beta-helix, Pectin lyase-like"/>
    <property type="match status" value="1"/>
</dbReference>
<gene>
    <name evidence="3" type="ORF">ABIC20_000436</name>
</gene>
<keyword evidence="2" id="KW-0732">Signal</keyword>
<feature type="chain" id="PRO_5045611084" description="Pectate lyase superfamily protein domain-containing protein" evidence="2">
    <location>
        <begin position="21"/>
        <end position="582"/>
    </location>
</feature>
<evidence type="ECO:0000313" key="4">
    <source>
        <dbReference type="Proteomes" id="UP001549119"/>
    </source>
</evidence>
<evidence type="ECO:0000256" key="1">
    <source>
        <dbReference type="SAM" id="MobiDB-lite"/>
    </source>
</evidence>
<protein>
    <recommendedName>
        <fullName evidence="5">Pectate lyase superfamily protein domain-containing protein</fullName>
    </recommendedName>
</protein>
<sequence>MRLRATAVLLPALLGSQASALDASELVQLPSRAASRQQVDRTIYAEQSPVGASEGASRSAAEVAKAHTPPSEIGDLSDALAYVPTLRGKITLAQWLEAPALPQWWGAKCDGVADDTVALQAWLNALGPNLRAATRPGTCRFTQPLKFPVVRKLSLVGAGSHATTFLYDGASTTADIITIGDTASNAQVGEWNLSGFRVASNVKMTAGSGLRMHRLVRSVIRDLIADGQDGNGMLYNGLWFDQVDQTVLSQFEARGAGDALRLNGTAGPGPKAGLFVQQGKITGSRVGIRVGGGFGGFYLDQTDVIDNGTNIIVDHTLANEGNREIFIGSTVSFDSALDASSGSIVVDDSLAGNAMLVFTGTWANAGRGHGLWVRKWADSDLIWTGGTIGAFADNVRADDASARVTIGGGAAIRAAREWGVNPNVAGHSVAVGGARFVGNKKGNINPANPSAAYLDSTFVRASNVLSGTFRLDAAAYWQLQGGNPLFQYDANDYSVFDRSSNNILTHIGGSYISRIGSDGMQVKKNLFVDQSTYLNGAVEVAGSANFKGPIQANGISGITTRKAAGSCMFTITSGLITGVTGC</sequence>
<accession>A0ABV2N9I0</accession>
<evidence type="ECO:0000313" key="3">
    <source>
        <dbReference type="EMBL" id="MET3863127.1"/>
    </source>
</evidence>
<reference evidence="3 4" key="1">
    <citation type="submission" date="2024-06" db="EMBL/GenBank/DDBJ databases">
        <title>Genomics of switchgrass bacterial isolates.</title>
        <authorList>
            <person name="Shade A."/>
        </authorList>
    </citation>
    <scope>NUCLEOTIDE SEQUENCE [LARGE SCALE GENOMIC DNA]</scope>
    <source>
        <strain evidence="3 4">PvP084</strain>
    </source>
</reference>
<dbReference type="Proteomes" id="UP001549119">
    <property type="component" value="Unassembled WGS sequence"/>
</dbReference>
<evidence type="ECO:0000256" key="2">
    <source>
        <dbReference type="SAM" id="SignalP"/>
    </source>
</evidence>
<dbReference type="RefSeq" id="WP_209650079.1">
    <property type="nucleotide sequence ID" value="NZ_JBEPNV010000001.1"/>
</dbReference>
<comment type="caution">
    <text evidence="3">The sequence shown here is derived from an EMBL/GenBank/DDBJ whole genome shotgun (WGS) entry which is preliminary data.</text>
</comment>
<name>A0ABV2N9I0_9HYPH</name>
<evidence type="ECO:0008006" key="5">
    <source>
        <dbReference type="Google" id="ProtNLM"/>
    </source>
</evidence>
<feature type="signal peptide" evidence="2">
    <location>
        <begin position="1"/>
        <end position="20"/>
    </location>
</feature>
<dbReference type="SUPFAM" id="SSF51126">
    <property type="entry name" value="Pectin lyase-like"/>
    <property type="match status" value="1"/>
</dbReference>
<keyword evidence="4" id="KW-1185">Reference proteome</keyword>
<proteinExistence type="predicted"/>
<dbReference type="InterPro" id="IPR012334">
    <property type="entry name" value="Pectin_lyas_fold"/>
</dbReference>
<feature type="compositionally biased region" description="Low complexity" evidence="1">
    <location>
        <begin position="50"/>
        <end position="63"/>
    </location>
</feature>
<dbReference type="EMBL" id="JBEPNW010000002">
    <property type="protein sequence ID" value="MET3863127.1"/>
    <property type="molecule type" value="Genomic_DNA"/>
</dbReference>
<feature type="region of interest" description="Disordered" evidence="1">
    <location>
        <begin position="46"/>
        <end position="71"/>
    </location>
</feature>